<keyword evidence="3" id="KW-1185">Reference proteome</keyword>
<keyword evidence="1" id="KW-1133">Transmembrane helix</keyword>
<sequence length="165" mass="17861">MLAHDRNRRRDARAAWCFGSALAGLLALVDLGRGGLDWARGGCWAGLGALLVAVLLPRRITAGDGWLATRGLWRERRVRTGLLTRVHRSDGIAPRLVLCDVGGGRVEIDPEVLVANPLLWHQLDTGARRSRESGLLREGAAHLAALAERVDGEGARRLLESAGLR</sequence>
<evidence type="ECO:0000256" key="1">
    <source>
        <dbReference type="SAM" id="Phobius"/>
    </source>
</evidence>
<organism evidence="2 3">
    <name type="scientific">Streptomyces stramineus</name>
    <dbReference type="NCBI Taxonomy" id="173861"/>
    <lineage>
        <taxon>Bacteria</taxon>
        <taxon>Bacillati</taxon>
        <taxon>Actinomycetota</taxon>
        <taxon>Actinomycetes</taxon>
        <taxon>Kitasatosporales</taxon>
        <taxon>Streptomycetaceae</taxon>
        <taxon>Streptomyces</taxon>
    </lineage>
</organism>
<feature type="transmembrane region" description="Helical" evidence="1">
    <location>
        <begin position="12"/>
        <end position="32"/>
    </location>
</feature>
<keyword evidence="1" id="KW-0812">Transmembrane</keyword>
<accession>A0ABP3JPB2</accession>
<evidence type="ECO:0000313" key="2">
    <source>
        <dbReference type="EMBL" id="GAA0456693.1"/>
    </source>
</evidence>
<keyword evidence="1" id="KW-0472">Membrane</keyword>
<reference evidence="3" key="1">
    <citation type="journal article" date="2019" name="Int. J. Syst. Evol. Microbiol.">
        <title>The Global Catalogue of Microorganisms (GCM) 10K type strain sequencing project: providing services to taxonomists for standard genome sequencing and annotation.</title>
        <authorList>
            <consortium name="The Broad Institute Genomics Platform"/>
            <consortium name="The Broad Institute Genome Sequencing Center for Infectious Disease"/>
            <person name="Wu L."/>
            <person name="Ma J."/>
        </authorList>
    </citation>
    <scope>NUCLEOTIDE SEQUENCE [LARGE SCALE GENOMIC DNA]</scope>
    <source>
        <strain evidence="3">JCM 10649</strain>
    </source>
</reference>
<feature type="transmembrane region" description="Helical" evidence="1">
    <location>
        <begin position="38"/>
        <end position="56"/>
    </location>
</feature>
<protein>
    <recommendedName>
        <fullName evidence="4">Translation initiation factor IF-2</fullName>
    </recommendedName>
</protein>
<dbReference type="Proteomes" id="UP001499895">
    <property type="component" value="Unassembled WGS sequence"/>
</dbReference>
<dbReference type="EMBL" id="BAAAHB010000014">
    <property type="protein sequence ID" value="GAA0456693.1"/>
    <property type="molecule type" value="Genomic_DNA"/>
</dbReference>
<comment type="caution">
    <text evidence="2">The sequence shown here is derived from an EMBL/GenBank/DDBJ whole genome shotgun (WGS) entry which is preliminary data.</text>
</comment>
<evidence type="ECO:0008006" key="4">
    <source>
        <dbReference type="Google" id="ProtNLM"/>
    </source>
</evidence>
<name>A0ABP3JPB2_9ACTN</name>
<evidence type="ECO:0000313" key="3">
    <source>
        <dbReference type="Proteomes" id="UP001499895"/>
    </source>
</evidence>
<proteinExistence type="predicted"/>
<gene>
    <name evidence="2" type="ORF">GCM10009544_19180</name>
</gene>